<organism evidence="1 2">
    <name type="scientific">Cytobacillus purgationiresistens</name>
    <dbReference type="NCBI Taxonomy" id="863449"/>
    <lineage>
        <taxon>Bacteria</taxon>
        <taxon>Bacillati</taxon>
        <taxon>Bacillota</taxon>
        <taxon>Bacilli</taxon>
        <taxon>Bacillales</taxon>
        <taxon>Bacillaceae</taxon>
        <taxon>Cytobacillus</taxon>
    </lineage>
</organism>
<evidence type="ECO:0000313" key="1">
    <source>
        <dbReference type="EMBL" id="MDQ0268868.1"/>
    </source>
</evidence>
<sequence>MTLRSGFFNSVNGDRIYKAESFAEYFSTFISNGVFPKPSTGLQVIANDDMSVSLRAGKGWIKGYYFFNDADYNLVVDVADGVLKRIDRIVLRLDFSNRMIVPLVKKGSLASSPVAPSLQRDADAYELGIADVLINNGTTRVWQANITDTRLNTSLCGIVHGLVNQVDTTTIFNQYLNWFEEIKTSNSADLEAFKAAEEQEFLEWFNSLQIILEGEVATNLANKIIALENEITTVQQTKITADTGAPKKIISSNLIEEIKSLGIGMHTFYSPPNVVQGVPSVGRSHSGIAVINDSSGNGYITAFDSMGIRYSNSILNGTPQGWFSDRVRLFVTNNTNIINLPPGLYYGQRASGAPANFGNDYYELDITEAPNGLRHYEITRNFDMKTFIGSRDSEEFRGWREVGLFIPGGESYLPLSLQNGTQSYGPTQLPGVARVGNLVYLRGSVTNINAVGRIIATLPSEFRPSQVTSIIQNTSQISNNARVARWGIQTDGTIRLDNVTDNNIAASHWLPIDGSFLV</sequence>
<dbReference type="Proteomes" id="UP001238088">
    <property type="component" value="Unassembled WGS sequence"/>
</dbReference>
<protein>
    <submittedName>
        <fullName evidence="1">Uncharacterized protein</fullName>
    </submittedName>
</protein>
<accession>A0ABU0AC89</accession>
<name>A0ABU0AC89_9BACI</name>
<gene>
    <name evidence="1" type="ORF">J2S17_000737</name>
</gene>
<dbReference type="RefSeq" id="WP_307471975.1">
    <property type="nucleotide sequence ID" value="NZ_JAUSUB010000002.1"/>
</dbReference>
<keyword evidence="2" id="KW-1185">Reference proteome</keyword>
<reference evidence="1 2" key="1">
    <citation type="submission" date="2023-07" db="EMBL/GenBank/DDBJ databases">
        <title>Genomic Encyclopedia of Type Strains, Phase IV (KMG-IV): sequencing the most valuable type-strain genomes for metagenomic binning, comparative biology and taxonomic classification.</title>
        <authorList>
            <person name="Goeker M."/>
        </authorList>
    </citation>
    <scope>NUCLEOTIDE SEQUENCE [LARGE SCALE GENOMIC DNA]</scope>
    <source>
        <strain evidence="1 2">DSM 23494</strain>
    </source>
</reference>
<comment type="caution">
    <text evidence="1">The sequence shown here is derived from an EMBL/GenBank/DDBJ whole genome shotgun (WGS) entry which is preliminary data.</text>
</comment>
<evidence type="ECO:0000313" key="2">
    <source>
        <dbReference type="Proteomes" id="UP001238088"/>
    </source>
</evidence>
<proteinExistence type="predicted"/>
<dbReference type="EMBL" id="JAUSUB010000002">
    <property type="protein sequence ID" value="MDQ0268868.1"/>
    <property type="molecule type" value="Genomic_DNA"/>
</dbReference>